<comment type="caution">
    <text evidence="1">The sequence shown here is derived from an EMBL/GenBank/DDBJ whole genome shotgun (WGS) entry which is preliminary data.</text>
</comment>
<dbReference type="AlphaFoldDB" id="A0A8T0KBF2"/>
<dbReference type="Proteomes" id="UP000743370">
    <property type="component" value="Unassembled WGS sequence"/>
</dbReference>
<dbReference type="EMBL" id="JABFOF010000005">
    <property type="protein sequence ID" value="KAG2397140.1"/>
    <property type="molecule type" value="Genomic_DNA"/>
</dbReference>
<gene>
    <name evidence="1" type="ORF">HKW66_Vig0146240</name>
</gene>
<organism evidence="1 2">
    <name type="scientific">Phaseolus angularis</name>
    <name type="common">Azuki bean</name>
    <name type="synonym">Vigna angularis</name>
    <dbReference type="NCBI Taxonomy" id="3914"/>
    <lineage>
        <taxon>Eukaryota</taxon>
        <taxon>Viridiplantae</taxon>
        <taxon>Streptophyta</taxon>
        <taxon>Embryophyta</taxon>
        <taxon>Tracheophyta</taxon>
        <taxon>Spermatophyta</taxon>
        <taxon>Magnoliopsida</taxon>
        <taxon>eudicotyledons</taxon>
        <taxon>Gunneridae</taxon>
        <taxon>Pentapetalae</taxon>
        <taxon>rosids</taxon>
        <taxon>fabids</taxon>
        <taxon>Fabales</taxon>
        <taxon>Fabaceae</taxon>
        <taxon>Papilionoideae</taxon>
        <taxon>50 kb inversion clade</taxon>
        <taxon>NPAAA clade</taxon>
        <taxon>indigoferoid/millettioid clade</taxon>
        <taxon>Phaseoleae</taxon>
        <taxon>Vigna</taxon>
    </lineage>
</organism>
<evidence type="ECO:0000313" key="2">
    <source>
        <dbReference type="Proteomes" id="UP000743370"/>
    </source>
</evidence>
<accession>A0A8T0KBF2</accession>
<sequence>MTGEKRELTGADWHVTRRAEDDQSVWTESEQESSDWETQSIASKSLFPFSFLFSSSTLYKGCCCHVIETLYTLHTFSNTILRFVY</sequence>
<protein>
    <submittedName>
        <fullName evidence="1">Uncharacterized protein</fullName>
    </submittedName>
</protein>
<reference evidence="1 2" key="1">
    <citation type="submission" date="2020-05" db="EMBL/GenBank/DDBJ databases">
        <title>Vigna angularis (adzuki bean) Var. LongXiaoDou No. 4 denovo assembly.</title>
        <authorList>
            <person name="Xiang H."/>
        </authorList>
    </citation>
    <scope>NUCLEOTIDE SEQUENCE [LARGE SCALE GENOMIC DNA]</scope>
    <source>
        <tissue evidence="1">Leaf</tissue>
    </source>
</reference>
<evidence type="ECO:0000313" key="1">
    <source>
        <dbReference type="EMBL" id="KAG2397140.1"/>
    </source>
</evidence>
<name>A0A8T0KBF2_PHAAN</name>
<proteinExistence type="predicted"/>